<dbReference type="Proteomes" id="UP000033684">
    <property type="component" value="Unassembled WGS sequence"/>
</dbReference>
<reference evidence="1 2" key="2">
    <citation type="journal article" date="2016" name="Microb. Ecol.">
        <title>Genome Characteristics of a Novel Type I Methanotroph (Sn10-6) Isolated from a Flooded Indian Rice Field.</title>
        <authorList>
            <person name="Rahalkar M.C."/>
            <person name="Pandit P.S."/>
            <person name="Dhakephalkar P.K."/>
            <person name="Pore S."/>
            <person name="Arora P."/>
            <person name="Kapse N."/>
        </authorList>
    </citation>
    <scope>NUCLEOTIDE SEQUENCE [LARGE SCALE GENOMIC DNA]</scope>
    <source>
        <strain evidence="1 2">Sn10-6</strain>
    </source>
</reference>
<dbReference type="PATRIC" id="fig|1632867.3.peg.5114"/>
<dbReference type="Pfam" id="PF07102">
    <property type="entry name" value="YbcO"/>
    <property type="match status" value="1"/>
</dbReference>
<proteinExistence type="predicted"/>
<gene>
    <name evidence="1" type="ORF">VZ94_00995</name>
</gene>
<name>A0A0F3IMT8_9GAMM</name>
<comment type="caution">
    <text evidence="1">The sequence shown here is derived from an EMBL/GenBank/DDBJ whole genome shotgun (WGS) entry which is preliminary data.</text>
</comment>
<dbReference type="InterPro" id="IPR010774">
    <property type="entry name" value="YbcO"/>
</dbReference>
<evidence type="ECO:0000313" key="1">
    <source>
        <dbReference type="EMBL" id="KJV08031.1"/>
    </source>
</evidence>
<sequence>MIRIPGVCNRNNETTVLAHLNGGGVGAKKHDLFAAFACSACHDEIDRRTRVIDVETAELLHRQGVERTQLFWLNSGFIKVD</sequence>
<reference evidence="2" key="1">
    <citation type="submission" date="2015-03" db="EMBL/GenBank/DDBJ databases">
        <title>Draft genome sequence of a novel methanotroph (Sn10-6) isolated from flooded ricefield rhizosphere in India.</title>
        <authorList>
            <person name="Pandit P.S."/>
            <person name="Pore S.D."/>
            <person name="Arora P."/>
            <person name="Kapse N.G."/>
            <person name="Dhakephalkar P.K."/>
            <person name="Rahalkar M.C."/>
        </authorList>
    </citation>
    <scope>NUCLEOTIDE SEQUENCE [LARGE SCALE GENOMIC DNA]</scope>
    <source>
        <strain evidence="2">Sn10-6</strain>
    </source>
</reference>
<organism evidence="1 2">
    <name type="scientific">Methylocucumis oryzae</name>
    <dbReference type="NCBI Taxonomy" id="1632867"/>
    <lineage>
        <taxon>Bacteria</taxon>
        <taxon>Pseudomonadati</taxon>
        <taxon>Pseudomonadota</taxon>
        <taxon>Gammaproteobacteria</taxon>
        <taxon>Methylococcales</taxon>
        <taxon>Methylococcaceae</taxon>
        <taxon>Methylocucumis</taxon>
    </lineage>
</organism>
<dbReference type="Gene3D" id="3.30.50.20">
    <property type="entry name" value="prophage-derive protein ybcO"/>
    <property type="match status" value="1"/>
</dbReference>
<evidence type="ECO:0000313" key="2">
    <source>
        <dbReference type="Proteomes" id="UP000033684"/>
    </source>
</evidence>
<dbReference type="AlphaFoldDB" id="A0A0F3IMT8"/>
<evidence type="ECO:0008006" key="3">
    <source>
        <dbReference type="Google" id="ProtNLM"/>
    </source>
</evidence>
<keyword evidence="2" id="KW-1185">Reference proteome</keyword>
<protein>
    <recommendedName>
        <fullName evidence="3">DUF1364 domain-containing protein</fullName>
    </recommendedName>
</protein>
<dbReference type="EMBL" id="LAJX01000007">
    <property type="protein sequence ID" value="KJV08031.1"/>
    <property type="molecule type" value="Genomic_DNA"/>
</dbReference>
<accession>A0A0F3IMT8</accession>